<dbReference type="InterPro" id="IPR016181">
    <property type="entry name" value="Acyl_CoA_acyltransferase"/>
</dbReference>
<proteinExistence type="predicted"/>
<organism evidence="2 3">
    <name type="scientific">Natranaerovirga hydrolytica</name>
    <dbReference type="NCBI Taxonomy" id="680378"/>
    <lineage>
        <taxon>Bacteria</taxon>
        <taxon>Bacillati</taxon>
        <taxon>Bacillota</taxon>
        <taxon>Clostridia</taxon>
        <taxon>Lachnospirales</taxon>
        <taxon>Natranaerovirgaceae</taxon>
        <taxon>Natranaerovirga</taxon>
    </lineage>
</organism>
<reference evidence="2 3" key="1">
    <citation type="submission" date="2019-03" db="EMBL/GenBank/DDBJ databases">
        <title>Genomic Encyclopedia of Type Strains, Phase IV (KMG-IV): sequencing the most valuable type-strain genomes for metagenomic binning, comparative biology and taxonomic classification.</title>
        <authorList>
            <person name="Goeker M."/>
        </authorList>
    </citation>
    <scope>NUCLEOTIDE SEQUENCE [LARGE SCALE GENOMIC DNA]</scope>
    <source>
        <strain evidence="2 3">DSM 24176</strain>
    </source>
</reference>
<dbReference type="Gene3D" id="3.30.1050.10">
    <property type="entry name" value="SCP2 sterol-binding domain"/>
    <property type="match status" value="1"/>
</dbReference>
<dbReference type="PROSITE" id="PS51186">
    <property type="entry name" value="GNAT"/>
    <property type="match status" value="1"/>
</dbReference>
<sequence>MPMVLATDTDTTELMKMWQDIFGDSKSFTKYYYDVKAIDNEILLNKKEDIIISMIHLNPYNMLINHQNETVDYIVGVATKPEYEGQGYMKATMLESLYRLYNKGHSFTLLMPIDERIYTRFDFSFIYNRYEVYINNKELINYKCRSYEGKAIKIDAVDEMRTFFKHYMEQNYKTYVKRDHRLWQNIYCEIDSEKGEMVAFYNESNQMAGYIIYHNLEDICEVREMMYSDYNVLKHILTYISDTSIAEKIKINAHHLEINHFIPYGKDTKIVFKPYIMGRVIQVEKFLRLFNLPVAFKIRIIDPIIKENTGIYKCNQGLTEIERTNEKPDIEMTVDTLMEWLMGYTDLKTLYDLDKVKVYNIDSYNLLENKMIQNKMYFNEIV</sequence>
<dbReference type="PANTHER" id="PTHR37817">
    <property type="entry name" value="N-ACETYLTRANSFERASE EIS"/>
    <property type="match status" value="1"/>
</dbReference>
<dbReference type="AlphaFoldDB" id="A0A4V2Q1T2"/>
<protein>
    <submittedName>
        <fullName evidence="2">Putative acetyltransferase</fullName>
    </submittedName>
</protein>
<accession>A0A4V2Q1T2</accession>
<evidence type="ECO:0000313" key="3">
    <source>
        <dbReference type="Proteomes" id="UP000294545"/>
    </source>
</evidence>
<dbReference type="SUPFAM" id="SSF55718">
    <property type="entry name" value="SCP-like"/>
    <property type="match status" value="1"/>
</dbReference>
<dbReference type="OrthoDB" id="9768284at2"/>
<name>A0A4V2Q1T2_9FIRM</name>
<dbReference type="EMBL" id="SMGQ01000011">
    <property type="protein sequence ID" value="TCK98831.1"/>
    <property type="molecule type" value="Genomic_DNA"/>
</dbReference>
<dbReference type="InterPro" id="IPR041380">
    <property type="entry name" value="Acetyltransf_17"/>
</dbReference>
<gene>
    <name evidence="2" type="ORF">EDC19_1273</name>
</gene>
<feature type="domain" description="N-acetyltransferase" evidence="1">
    <location>
        <begin position="1"/>
        <end position="140"/>
    </location>
</feature>
<dbReference type="Pfam" id="PF13527">
    <property type="entry name" value="Acetyltransf_9"/>
    <property type="match status" value="1"/>
</dbReference>
<dbReference type="Pfam" id="PF13530">
    <property type="entry name" value="SCP2_2"/>
    <property type="match status" value="1"/>
</dbReference>
<dbReference type="GO" id="GO:0034069">
    <property type="term" value="F:aminoglycoside N-acetyltransferase activity"/>
    <property type="evidence" value="ECO:0007669"/>
    <property type="project" value="TreeGrafter"/>
</dbReference>
<evidence type="ECO:0000313" key="2">
    <source>
        <dbReference type="EMBL" id="TCK98831.1"/>
    </source>
</evidence>
<dbReference type="SUPFAM" id="SSF55729">
    <property type="entry name" value="Acyl-CoA N-acyltransferases (Nat)"/>
    <property type="match status" value="1"/>
</dbReference>
<keyword evidence="2" id="KW-0808">Transferase</keyword>
<dbReference type="InterPro" id="IPR000182">
    <property type="entry name" value="GNAT_dom"/>
</dbReference>
<keyword evidence="3" id="KW-1185">Reference proteome</keyword>
<dbReference type="Gene3D" id="3.40.630.30">
    <property type="match status" value="2"/>
</dbReference>
<dbReference type="InterPro" id="IPR025559">
    <property type="entry name" value="Eis_dom"/>
</dbReference>
<dbReference type="RefSeq" id="WP_132281974.1">
    <property type="nucleotide sequence ID" value="NZ_SMGQ01000011.1"/>
</dbReference>
<comment type="caution">
    <text evidence="2">The sequence shown here is derived from an EMBL/GenBank/DDBJ whole genome shotgun (WGS) entry which is preliminary data.</text>
</comment>
<dbReference type="Pfam" id="PF17668">
    <property type="entry name" value="Acetyltransf_17"/>
    <property type="match status" value="1"/>
</dbReference>
<dbReference type="PANTHER" id="PTHR37817:SF1">
    <property type="entry name" value="N-ACETYLTRANSFERASE EIS"/>
    <property type="match status" value="1"/>
</dbReference>
<dbReference type="InterPro" id="IPR051554">
    <property type="entry name" value="Acetyltransferase_Eis"/>
</dbReference>
<dbReference type="Proteomes" id="UP000294545">
    <property type="component" value="Unassembled WGS sequence"/>
</dbReference>
<evidence type="ECO:0000259" key="1">
    <source>
        <dbReference type="PROSITE" id="PS51186"/>
    </source>
</evidence>
<dbReference type="InterPro" id="IPR036527">
    <property type="entry name" value="SCP2_sterol-bd_dom_sf"/>
</dbReference>
<dbReference type="GO" id="GO:0030649">
    <property type="term" value="P:aminoglycoside antibiotic catabolic process"/>
    <property type="evidence" value="ECO:0007669"/>
    <property type="project" value="TreeGrafter"/>
</dbReference>